<dbReference type="EC" id="2.4.1.25" evidence="3 10"/>
<evidence type="ECO:0000313" key="11">
    <source>
        <dbReference type="EMBL" id="QUV95264.1"/>
    </source>
</evidence>
<dbReference type="InterPro" id="IPR017853">
    <property type="entry name" value="GH"/>
</dbReference>
<dbReference type="SUPFAM" id="SSF51445">
    <property type="entry name" value="(Trans)glycosidases"/>
    <property type="match status" value="1"/>
</dbReference>
<keyword evidence="6 10" id="KW-0808">Transferase</keyword>
<comment type="similarity">
    <text evidence="2 10">Belongs to the disproportionating enzyme family.</text>
</comment>
<evidence type="ECO:0000256" key="1">
    <source>
        <dbReference type="ARBA" id="ARBA00000439"/>
    </source>
</evidence>
<evidence type="ECO:0000256" key="10">
    <source>
        <dbReference type="RuleBase" id="RU361207"/>
    </source>
</evidence>
<organism evidence="11 12">
    <name type="scientific">Chloracidobacterium sp. N</name>
    <dbReference type="NCBI Taxonomy" id="2821540"/>
    <lineage>
        <taxon>Bacteria</taxon>
        <taxon>Pseudomonadati</taxon>
        <taxon>Acidobacteriota</taxon>
        <taxon>Terriglobia</taxon>
        <taxon>Terriglobales</taxon>
        <taxon>Acidobacteriaceae</taxon>
        <taxon>Chloracidobacterium</taxon>
        <taxon>Chloracidobacterium aggregatum</taxon>
    </lineage>
</organism>
<evidence type="ECO:0000256" key="4">
    <source>
        <dbReference type="ARBA" id="ARBA00020295"/>
    </source>
</evidence>
<evidence type="ECO:0000256" key="8">
    <source>
        <dbReference type="ARBA" id="ARBA00031423"/>
    </source>
</evidence>
<comment type="catalytic activity">
    <reaction evidence="1 10">
        <text>Transfers a segment of a (1-&gt;4)-alpha-D-glucan to a new position in an acceptor, which may be glucose or a (1-&gt;4)-alpha-D-glucan.</text>
        <dbReference type="EC" id="2.4.1.25"/>
    </reaction>
</comment>
<dbReference type="PANTHER" id="PTHR32438:SF5">
    <property type="entry name" value="4-ALPHA-GLUCANOTRANSFERASE DPE1, CHLOROPLASTIC_AMYLOPLASTIC"/>
    <property type="match status" value="1"/>
</dbReference>
<evidence type="ECO:0000256" key="9">
    <source>
        <dbReference type="ARBA" id="ARBA00031501"/>
    </source>
</evidence>
<reference evidence="11 12" key="1">
    <citation type="submission" date="2021-03" db="EMBL/GenBank/DDBJ databases">
        <title>Genomic and phenotypic characterization of Chloracidobacterium isolates provides evidence for multiple species.</title>
        <authorList>
            <person name="Saini M.K."/>
            <person name="Costas A.M.G."/>
            <person name="Tank M."/>
            <person name="Bryant D.A."/>
        </authorList>
    </citation>
    <scope>NUCLEOTIDE SEQUENCE [LARGE SCALE GENOMIC DNA]</scope>
    <source>
        <strain evidence="11 12">N</strain>
    </source>
</reference>
<evidence type="ECO:0000256" key="3">
    <source>
        <dbReference type="ARBA" id="ARBA00012560"/>
    </source>
</evidence>
<gene>
    <name evidence="11" type="primary">malQ</name>
    <name evidence="11" type="ORF">J8C05_14715</name>
</gene>
<accession>A0ABX8B6S8</accession>
<name>A0ABX8B6S8_9BACT</name>
<dbReference type="InterPro" id="IPR003385">
    <property type="entry name" value="Glyco_hydro_77"/>
</dbReference>
<dbReference type="PANTHER" id="PTHR32438">
    <property type="entry name" value="4-ALPHA-GLUCANOTRANSFERASE DPE1, CHLOROPLASTIC/AMYLOPLASTIC"/>
    <property type="match status" value="1"/>
</dbReference>
<keyword evidence="7 10" id="KW-0119">Carbohydrate metabolism</keyword>
<evidence type="ECO:0000256" key="5">
    <source>
        <dbReference type="ARBA" id="ARBA00022676"/>
    </source>
</evidence>
<evidence type="ECO:0000256" key="2">
    <source>
        <dbReference type="ARBA" id="ARBA00005684"/>
    </source>
</evidence>
<dbReference type="NCBIfam" id="TIGR00217">
    <property type="entry name" value="malQ"/>
    <property type="match status" value="1"/>
</dbReference>
<evidence type="ECO:0000313" key="12">
    <source>
        <dbReference type="Proteomes" id="UP000677668"/>
    </source>
</evidence>
<evidence type="ECO:0000256" key="6">
    <source>
        <dbReference type="ARBA" id="ARBA00022679"/>
    </source>
</evidence>
<dbReference type="Pfam" id="PF02446">
    <property type="entry name" value="Glyco_hydro_77"/>
    <property type="match status" value="1"/>
</dbReference>
<sequence length="517" mass="57897">MTTYRWPRACGLLLHPTSLPGPDGIGTLDGHLEQWLDFLAAAGQTYWQILPLVPTGYGDSPYAGLSAFAGNPLLIPSETLVELGLVARQRLHERPPFSEQSVDYGAVITWKQRLLAEAFERFVAAAPDAWRADFEAFCAAEADWLTDYALFRALKDAHGGRAWHTWPPELRDRKPAALEAARRNLSAAVASHQFQQWLFFRQWQRTREACHRRGIRIIGDAPIFVAYDSADVWANRELFKLDAEGRPTHVAGVPPDYFSATGQLWGNPLYRWQRMADDGFGWWLARMRHLFRLVDVVRLDHFRGFAACWTIPADAPTAATGRWVKTPGRKLFTAMRRAFGVLPIIAEDLGVITPDVVALRDAFGFPGMRVLQFAFGGDPNNQDLPHNYVPNAVVYTGTHDNDTTVGWYASRPGVGSTRDAEGIERERAFCRAYLNTNGAEIHWDFIRAAYASVAHTAIVPMQDVLGLGSEGRMNLPASERGNWSWRCRREDFTASAAKRLRELASLYGRLPGSSVSD</sequence>
<dbReference type="Proteomes" id="UP000677668">
    <property type="component" value="Chromosome 2"/>
</dbReference>
<keyword evidence="12" id="KW-1185">Reference proteome</keyword>
<protein>
    <recommendedName>
        <fullName evidence="4 10">4-alpha-glucanotransferase</fullName>
        <ecNumber evidence="3 10">2.4.1.25</ecNumber>
    </recommendedName>
    <alternativeName>
        <fullName evidence="8 10">Amylomaltase</fullName>
    </alternativeName>
    <alternativeName>
        <fullName evidence="9 10">Disproportionating enzyme</fullName>
    </alternativeName>
</protein>
<dbReference type="NCBIfam" id="NF011080">
    <property type="entry name" value="PRK14508.1-3"/>
    <property type="match status" value="1"/>
</dbReference>
<dbReference type="RefSeq" id="WP_211423499.1">
    <property type="nucleotide sequence ID" value="NZ_CP072643.1"/>
</dbReference>
<keyword evidence="5 10" id="KW-0328">Glycosyltransferase</keyword>
<proteinExistence type="inferred from homology"/>
<dbReference type="EMBL" id="CP072643">
    <property type="protein sequence ID" value="QUV95264.1"/>
    <property type="molecule type" value="Genomic_DNA"/>
</dbReference>
<dbReference type="Gene3D" id="3.20.20.80">
    <property type="entry name" value="Glycosidases"/>
    <property type="match status" value="1"/>
</dbReference>
<evidence type="ECO:0000256" key="7">
    <source>
        <dbReference type="ARBA" id="ARBA00023277"/>
    </source>
</evidence>
<dbReference type="GO" id="GO:0004134">
    <property type="term" value="F:4-alpha-glucanotransferase activity"/>
    <property type="evidence" value="ECO:0007669"/>
    <property type="project" value="UniProtKB-EC"/>
</dbReference>